<dbReference type="AlphaFoldDB" id="A0A316ZBW1"/>
<keyword evidence="2" id="KW-0732">Signal</keyword>
<dbReference type="EMBL" id="KZ819289">
    <property type="protein sequence ID" value="PWN99190.1"/>
    <property type="molecule type" value="Genomic_DNA"/>
</dbReference>
<gene>
    <name evidence="3" type="ORF">FA09DRAFT_359789</name>
</gene>
<sequence>MKLPSACSWLALLSAAHAAIAAVGPLAHDDPLLNRSAVHARNAACATQNQCDGPRMARRRANALQARSGLVSRDQRNNPDNVFDSAHWNRLSYQNPNGGSWQQIYDCVFAGYSHHVSSTNGDSVTVYFSGTGFNLIGEARSSGGVGQVWVDDKVVALYDSYAPYGRPQYNLLTIDGLSDGGHKLVLKNNLIKGGPNGVGGGTTISFDALEVTRTTGEPAWTGIPITAAKRVGSRWGAWVKGDISSALWSTWGAGDYAQFTFTGTGFRVFTAGKSDGVYATVRLAPGSGSGNDPAVGYLNSWMPDTQLSLNNFAMEDLWPRTYTVSVVNTGKRPDGSGGFLNMDGIRYIDRSSTRQYIGADDSSIVTTGTWTTDTSIYGNGKARTTTQAGVQMTLTFTGTGISVIGERGPESGNYRILIDGNIIVWDINNEANTKAQWTLFQTHSLPPGRHTITVRSNDDSNGRRLRVTHFVVRGGSSGNVSPGGSVVPVTTTSTTSSSTSTSAPATTTTSSSSTTTSSTSTSTSAAPTSSSPANALMFEFTDASGKKTTANLGTSANQYRKQALGINSNATVVSVSGSTNGTYELVRSGLTSVIGAEAYIFGSSMGNSTDKCAGLVFGYDSPRGTGFDANSYGPFNGKPFITKAYSLSAPANGQQDVGLTWIDPNGSAIQMKFIWVNDDGVLVAIPASTPISQYQANCAWQFDSKTPFSSNSVRAARLYLQL</sequence>
<evidence type="ECO:0000313" key="3">
    <source>
        <dbReference type="EMBL" id="PWN99190.1"/>
    </source>
</evidence>
<feature type="signal peptide" evidence="2">
    <location>
        <begin position="1"/>
        <end position="21"/>
    </location>
</feature>
<feature type="region of interest" description="Disordered" evidence="1">
    <location>
        <begin position="472"/>
        <end position="531"/>
    </location>
</feature>
<dbReference type="OrthoDB" id="2564234at2759"/>
<evidence type="ECO:0008006" key="5">
    <source>
        <dbReference type="Google" id="ProtNLM"/>
    </source>
</evidence>
<feature type="compositionally biased region" description="Low complexity" evidence="1">
    <location>
        <begin position="478"/>
        <end position="531"/>
    </location>
</feature>
<proteinExistence type="predicted"/>
<keyword evidence="4" id="KW-1185">Reference proteome</keyword>
<reference evidence="3 4" key="1">
    <citation type="journal article" date="2018" name="Mol. Biol. Evol.">
        <title>Broad Genomic Sampling Reveals a Smut Pathogenic Ancestry of the Fungal Clade Ustilaginomycotina.</title>
        <authorList>
            <person name="Kijpornyongpan T."/>
            <person name="Mondo S.J."/>
            <person name="Barry K."/>
            <person name="Sandor L."/>
            <person name="Lee J."/>
            <person name="Lipzen A."/>
            <person name="Pangilinan J."/>
            <person name="LaButti K."/>
            <person name="Hainaut M."/>
            <person name="Henrissat B."/>
            <person name="Grigoriev I.V."/>
            <person name="Spatafora J.W."/>
            <person name="Aime M.C."/>
        </authorList>
    </citation>
    <scope>NUCLEOTIDE SEQUENCE [LARGE SCALE GENOMIC DNA]</scope>
    <source>
        <strain evidence="3 4">MCA 4186</strain>
    </source>
</reference>
<dbReference type="Gene3D" id="2.60.120.260">
    <property type="entry name" value="Galactose-binding domain-like"/>
    <property type="match status" value="3"/>
</dbReference>
<protein>
    <recommendedName>
        <fullName evidence="5">PA14 domain-containing protein</fullName>
    </recommendedName>
</protein>
<dbReference type="RefSeq" id="XP_025599469.1">
    <property type="nucleotide sequence ID" value="XM_025745163.1"/>
</dbReference>
<evidence type="ECO:0000313" key="4">
    <source>
        <dbReference type="Proteomes" id="UP000245946"/>
    </source>
</evidence>
<evidence type="ECO:0000256" key="2">
    <source>
        <dbReference type="SAM" id="SignalP"/>
    </source>
</evidence>
<name>A0A316ZBW1_9BASI</name>
<dbReference type="Proteomes" id="UP000245946">
    <property type="component" value="Unassembled WGS sequence"/>
</dbReference>
<dbReference type="GeneID" id="37272707"/>
<accession>A0A316ZBW1</accession>
<feature type="chain" id="PRO_5016283372" description="PA14 domain-containing protein" evidence="2">
    <location>
        <begin position="22"/>
        <end position="722"/>
    </location>
</feature>
<organism evidence="3 4">
    <name type="scientific">Tilletiopsis washingtonensis</name>
    <dbReference type="NCBI Taxonomy" id="58919"/>
    <lineage>
        <taxon>Eukaryota</taxon>
        <taxon>Fungi</taxon>
        <taxon>Dikarya</taxon>
        <taxon>Basidiomycota</taxon>
        <taxon>Ustilaginomycotina</taxon>
        <taxon>Exobasidiomycetes</taxon>
        <taxon>Entylomatales</taxon>
        <taxon>Entylomatales incertae sedis</taxon>
        <taxon>Tilletiopsis</taxon>
    </lineage>
</organism>
<evidence type="ECO:0000256" key="1">
    <source>
        <dbReference type="SAM" id="MobiDB-lite"/>
    </source>
</evidence>